<comment type="similarity">
    <text evidence="3">Belongs to the complex I NDUFA5 subunit family.</text>
</comment>
<accession>A0AAW1IE47</accession>
<evidence type="ECO:0000256" key="6">
    <source>
        <dbReference type="ARBA" id="ARBA00022660"/>
    </source>
</evidence>
<evidence type="ECO:0000256" key="10">
    <source>
        <dbReference type="ARBA" id="ARBA00023136"/>
    </source>
</evidence>
<dbReference type="PANTHER" id="PTHR12653:SF0">
    <property type="entry name" value="NADH DEHYDROGENASE [UBIQUINONE] 1 ALPHA SUBCOMPLEX SUBUNIT 5"/>
    <property type="match status" value="1"/>
</dbReference>
<keyword evidence="12" id="KW-1185">Reference proteome</keyword>
<dbReference type="PANTHER" id="PTHR12653">
    <property type="entry name" value="NADH-UBIQUINONE OXIDOREDUCTASE 13 KD-B SUBUNIT"/>
    <property type="match status" value="1"/>
</dbReference>
<dbReference type="EMBL" id="JASPKY010000632">
    <property type="protein sequence ID" value="KAK9687598.1"/>
    <property type="molecule type" value="Genomic_DNA"/>
</dbReference>
<dbReference type="Proteomes" id="UP001458880">
    <property type="component" value="Unassembled WGS sequence"/>
</dbReference>
<sequence length="118" mass="13310">MSGAIKKTTGLTGLAVAINPHHTLGVLYGKILRVLQKMPEDAAYRRYTEQIIKERADVLSATSDVEQVEKKINCGQVEELIVQAENELLLSRKMLSWKPWEPLMKQAPASQWVWPPAK</sequence>
<keyword evidence="7" id="KW-0999">Mitochondrion inner membrane</keyword>
<evidence type="ECO:0000256" key="9">
    <source>
        <dbReference type="ARBA" id="ARBA00023128"/>
    </source>
</evidence>
<evidence type="ECO:0000256" key="5">
    <source>
        <dbReference type="ARBA" id="ARBA00022448"/>
    </source>
</evidence>
<keyword evidence="5" id="KW-0813">Transport</keyword>
<keyword evidence="9" id="KW-0496">Mitochondrion</keyword>
<dbReference type="GO" id="GO:0005743">
    <property type="term" value="C:mitochondrial inner membrane"/>
    <property type="evidence" value="ECO:0007669"/>
    <property type="project" value="UniProtKB-SubCell"/>
</dbReference>
<evidence type="ECO:0000256" key="4">
    <source>
        <dbReference type="ARBA" id="ARBA00011533"/>
    </source>
</evidence>
<evidence type="ECO:0000256" key="1">
    <source>
        <dbReference type="ARBA" id="ARBA00003195"/>
    </source>
</evidence>
<evidence type="ECO:0000313" key="11">
    <source>
        <dbReference type="EMBL" id="KAK9687598.1"/>
    </source>
</evidence>
<evidence type="ECO:0000256" key="8">
    <source>
        <dbReference type="ARBA" id="ARBA00022982"/>
    </source>
</evidence>
<keyword evidence="8" id="KW-0249">Electron transport</keyword>
<reference evidence="11 12" key="1">
    <citation type="journal article" date="2024" name="BMC Genomics">
        <title>De novo assembly and annotation of Popillia japonica's genome with initial clues to its potential as an invasive pest.</title>
        <authorList>
            <person name="Cucini C."/>
            <person name="Boschi S."/>
            <person name="Funari R."/>
            <person name="Cardaioli E."/>
            <person name="Iannotti N."/>
            <person name="Marturano G."/>
            <person name="Paoli F."/>
            <person name="Bruttini M."/>
            <person name="Carapelli A."/>
            <person name="Frati F."/>
            <person name="Nardi F."/>
        </authorList>
    </citation>
    <scope>NUCLEOTIDE SEQUENCE [LARGE SCALE GENOMIC DNA]</scope>
    <source>
        <strain evidence="11">DMR45628</strain>
    </source>
</reference>
<dbReference type="AlphaFoldDB" id="A0AAW1IE47"/>
<organism evidence="11 12">
    <name type="scientific">Popillia japonica</name>
    <name type="common">Japanese beetle</name>
    <dbReference type="NCBI Taxonomy" id="7064"/>
    <lineage>
        <taxon>Eukaryota</taxon>
        <taxon>Metazoa</taxon>
        <taxon>Ecdysozoa</taxon>
        <taxon>Arthropoda</taxon>
        <taxon>Hexapoda</taxon>
        <taxon>Insecta</taxon>
        <taxon>Pterygota</taxon>
        <taxon>Neoptera</taxon>
        <taxon>Endopterygota</taxon>
        <taxon>Coleoptera</taxon>
        <taxon>Polyphaga</taxon>
        <taxon>Scarabaeiformia</taxon>
        <taxon>Scarabaeidae</taxon>
        <taxon>Rutelinae</taxon>
        <taxon>Popillia</taxon>
    </lineage>
</organism>
<dbReference type="Pfam" id="PF04716">
    <property type="entry name" value="ETC_C1_NDUFA5"/>
    <property type="match status" value="1"/>
</dbReference>
<comment type="subunit">
    <text evidence="4">Complex I is composed of 45 different subunits.</text>
</comment>
<proteinExistence type="inferred from homology"/>
<evidence type="ECO:0000256" key="7">
    <source>
        <dbReference type="ARBA" id="ARBA00022792"/>
    </source>
</evidence>
<gene>
    <name evidence="11" type="ORF">QE152_g36144</name>
</gene>
<comment type="caution">
    <text evidence="11">The sequence shown here is derived from an EMBL/GenBank/DDBJ whole genome shotgun (WGS) entry which is preliminary data.</text>
</comment>
<protein>
    <submittedName>
        <fullName evidence="11">ETC complex I subunit conserved region</fullName>
    </submittedName>
</protein>
<comment type="subcellular location">
    <subcellularLocation>
        <location evidence="2">Mitochondrion inner membrane</location>
        <topology evidence="2">Peripheral membrane protein</topology>
        <orientation evidence="2">Matrix side</orientation>
    </subcellularLocation>
</comment>
<keyword evidence="6" id="KW-0679">Respiratory chain</keyword>
<evidence type="ECO:0000256" key="3">
    <source>
        <dbReference type="ARBA" id="ARBA00010261"/>
    </source>
</evidence>
<keyword evidence="10" id="KW-0472">Membrane</keyword>
<evidence type="ECO:0000313" key="12">
    <source>
        <dbReference type="Proteomes" id="UP001458880"/>
    </source>
</evidence>
<name>A0AAW1IE47_POPJA</name>
<evidence type="ECO:0000256" key="2">
    <source>
        <dbReference type="ARBA" id="ARBA00004443"/>
    </source>
</evidence>
<comment type="function">
    <text evidence="1">Accessory subunit of the mitochondrial membrane respiratory chain NADH dehydrogenase (Complex I), that is believed not to be involved in catalysis. Complex I functions in the transfer of electrons from NADH to the respiratory chain. The immediate electron acceptor for the enzyme is believed to be ubiquinone.</text>
</comment>
<dbReference type="InterPro" id="IPR006806">
    <property type="entry name" value="NDUFA5"/>
</dbReference>
<dbReference type="GO" id="GO:0022904">
    <property type="term" value="P:respiratory electron transport chain"/>
    <property type="evidence" value="ECO:0007669"/>
    <property type="project" value="InterPro"/>
</dbReference>